<evidence type="ECO:0000313" key="9">
    <source>
        <dbReference type="EMBL" id="CAB4019085.1"/>
    </source>
</evidence>
<dbReference type="Gene3D" id="3.30.160.60">
    <property type="entry name" value="Classic Zinc Finger"/>
    <property type="match status" value="1"/>
</dbReference>
<dbReference type="SUPFAM" id="SSF57845">
    <property type="entry name" value="B-box zinc-binding domain"/>
    <property type="match status" value="1"/>
</dbReference>
<keyword evidence="6 8" id="KW-0863">Zinc-finger</keyword>
<evidence type="ECO:0000313" key="10">
    <source>
        <dbReference type="Proteomes" id="UP001152795"/>
    </source>
</evidence>
<comment type="caution">
    <text evidence="9">The sequence shown here is derived from an EMBL/GenBank/DDBJ whole genome shotgun (WGS) entry which is preliminary data.</text>
</comment>
<organism evidence="9 10">
    <name type="scientific">Paramuricea clavata</name>
    <name type="common">Red gorgonian</name>
    <name type="synonym">Violescent sea-whip</name>
    <dbReference type="NCBI Taxonomy" id="317549"/>
    <lineage>
        <taxon>Eukaryota</taxon>
        <taxon>Metazoa</taxon>
        <taxon>Cnidaria</taxon>
        <taxon>Anthozoa</taxon>
        <taxon>Octocorallia</taxon>
        <taxon>Malacalcyonacea</taxon>
        <taxon>Plexauridae</taxon>
        <taxon>Paramuricea</taxon>
    </lineage>
</organism>
<dbReference type="GO" id="GO:0016567">
    <property type="term" value="P:protein ubiquitination"/>
    <property type="evidence" value="ECO:0007669"/>
    <property type="project" value="UniProtKB-UniRule"/>
</dbReference>
<dbReference type="SUPFAM" id="SSF57850">
    <property type="entry name" value="RING/U-box"/>
    <property type="match status" value="2"/>
</dbReference>
<dbReference type="GO" id="GO:0007219">
    <property type="term" value="P:Notch signaling pathway"/>
    <property type="evidence" value="ECO:0007669"/>
    <property type="project" value="InterPro"/>
</dbReference>
<sequence length="558" mass="62674">MAHALVVDPVDQFEENLLCSVCLQVLKDPRTLPCCHSFCKVCLEGVVKTCRDKAPRDQPIRQFPCPNCRELFTLEPDKEVADMPQNHFICNMVEAIAVLNRGIGVPCSHNCSKSSVARCVTCEKFLCQQCLTAHNNYRANDGHSVLTMEELSKPENRKKIRGKMYCNEHSGKTIKVYCDTCDKLICKDCMDFKHTKPNHSCFLVKDVSSKYKEELASKNKAVDSALNEGNAHLRKLSAATKQLERDAQNAKDKIVQRQDAVIKKVTEMVKRKATTLLNEVDLIHSGERVKLDGQTEETKAYTKQISHSVQFFRKLVDSGTEEEIISSQKMMLDNANNLLSKRPVPVRVPKFGYSPCTDKEPLNEEIATVLANCMGEVNTENKDTGPKPETAAEKCCICLCPFTNKKTLDKCGHSFCTKCIDKAFKVKRQCPTCNQAYGPLIGNQPEGEMIYSTAFSDFIIITYKFPDGIQRPDHPNPGKPYKGTSVKAYLPNNGEGNKVLRLLRKAFNKKMTFTIGRSSTKIEDVVMFTDIPHNTLGYPDTAYMRRVQEVLAAKGITE</sequence>
<evidence type="ECO:0000256" key="3">
    <source>
        <dbReference type="ARBA" id="ARBA00009413"/>
    </source>
</evidence>
<comment type="pathway">
    <text evidence="2 8">Protein modification; protein ubiquitination.</text>
</comment>
<evidence type="ECO:0000256" key="2">
    <source>
        <dbReference type="ARBA" id="ARBA00004906"/>
    </source>
</evidence>
<keyword evidence="5 8" id="KW-0479">Metal-binding</keyword>
<evidence type="ECO:0000256" key="6">
    <source>
        <dbReference type="ARBA" id="ARBA00022771"/>
    </source>
</evidence>
<dbReference type="InterPro" id="IPR000315">
    <property type="entry name" value="Znf_B-box"/>
</dbReference>
<dbReference type="PROSITE" id="PS50089">
    <property type="entry name" value="ZF_RING_2"/>
    <property type="match status" value="2"/>
</dbReference>
<name>A0A7D9EYW2_PARCT</name>
<keyword evidence="8" id="KW-0963">Cytoplasm</keyword>
<dbReference type="PROSITE" id="PS00518">
    <property type="entry name" value="ZF_RING_1"/>
    <property type="match status" value="2"/>
</dbReference>
<comment type="catalytic activity">
    <reaction evidence="1 8">
        <text>S-ubiquitinyl-[E2 ubiquitin-conjugating enzyme]-L-cysteine + [acceptor protein]-L-lysine = [E2 ubiquitin-conjugating enzyme]-L-cysteine + N(6)-ubiquitinyl-[acceptor protein]-L-lysine.</text>
        <dbReference type="EC" id="2.3.2.27"/>
    </reaction>
</comment>
<dbReference type="SMART" id="SM00184">
    <property type="entry name" value="RING"/>
    <property type="match status" value="2"/>
</dbReference>
<dbReference type="InterPro" id="IPR017907">
    <property type="entry name" value="Znf_RING_CS"/>
</dbReference>
<dbReference type="GO" id="GO:0005737">
    <property type="term" value="C:cytoplasm"/>
    <property type="evidence" value="ECO:0007669"/>
    <property type="project" value="UniProtKB-SubCell"/>
</dbReference>
<dbReference type="SMART" id="SM00336">
    <property type="entry name" value="BBOX"/>
    <property type="match status" value="2"/>
</dbReference>
<dbReference type="Gene3D" id="3.30.40.10">
    <property type="entry name" value="Zinc/RING finger domain, C3HC4 (zinc finger)"/>
    <property type="match status" value="2"/>
</dbReference>
<dbReference type="UniPathway" id="UPA00143"/>
<accession>A0A7D9EYW2</accession>
<protein>
    <recommendedName>
        <fullName evidence="8">E3 ubiquitin-protein ligase</fullName>
        <ecNumber evidence="8">2.3.2.27</ecNumber>
    </recommendedName>
</protein>
<dbReference type="InterPro" id="IPR013083">
    <property type="entry name" value="Znf_RING/FYVE/PHD"/>
</dbReference>
<proteinExistence type="inferred from homology"/>
<dbReference type="EC" id="2.3.2.27" evidence="8"/>
<dbReference type="OrthoDB" id="527344at2759"/>
<evidence type="ECO:0000256" key="8">
    <source>
        <dbReference type="RuleBase" id="RU367105"/>
    </source>
</evidence>
<dbReference type="PROSITE" id="PS50119">
    <property type="entry name" value="ZF_BBOX"/>
    <property type="match status" value="1"/>
</dbReference>
<evidence type="ECO:0000256" key="1">
    <source>
        <dbReference type="ARBA" id="ARBA00000900"/>
    </source>
</evidence>
<dbReference type="GO" id="GO:0008270">
    <property type="term" value="F:zinc ion binding"/>
    <property type="evidence" value="ECO:0007669"/>
    <property type="project" value="UniProtKB-KW"/>
</dbReference>
<dbReference type="Pfam" id="PF00643">
    <property type="entry name" value="zf-B_box"/>
    <property type="match status" value="1"/>
</dbReference>
<dbReference type="Gene3D" id="3.30.390.130">
    <property type="match status" value="1"/>
</dbReference>
<evidence type="ECO:0000256" key="4">
    <source>
        <dbReference type="ARBA" id="ARBA00022679"/>
    </source>
</evidence>
<dbReference type="AlphaFoldDB" id="A0A7D9EYW2"/>
<dbReference type="InterPro" id="IPR039398">
    <property type="entry name" value="Deltex_fam"/>
</dbReference>
<evidence type="ECO:0000256" key="5">
    <source>
        <dbReference type="ARBA" id="ARBA00022723"/>
    </source>
</evidence>
<dbReference type="Pfam" id="PF13445">
    <property type="entry name" value="zf-RING_UBOX"/>
    <property type="match status" value="1"/>
</dbReference>
<dbReference type="InterPro" id="IPR001841">
    <property type="entry name" value="Znf_RING"/>
</dbReference>
<dbReference type="InterPro" id="IPR039399">
    <property type="entry name" value="Deltex_C_sf"/>
</dbReference>
<dbReference type="Pfam" id="PF18102">
    <property type="entry name" value="DTC"/>
    <property type="match status" value="1"/>
</dbReference>
<keyword evidence="9" id="KW-0436">Ligase</keyword>
<gene>
    <name evidence="9" type="ORF">PACLA_8A030982</name>
</gene>
<evidence type="ECO:0000256" key="7">
    <source>
        <dbReference type="ARBA" id="ARBA00022833"/>
    </source>
</evidence>
<dbReference type="GO" id="GO:0061630">
    <property type="term" value="F:ubiquitin protein ligase activity"/>
    <property type="evidence" value="ECO:0007669"/>
    <property type="project" value="UniProtKB-UniRule"/>
</dbReference>
<dbReference type="PANTHER" id="PTHR12622">
    <property type="entry name" value="DELTEX-RELATED"/>
    <property type="match status" value="1"/>
</dbReference>
<dbReference type="InterPro" id="IPR027370">
    <property type="entry name" value="Znf-RING_euk"/>
</dbReference>
<reference evidence="9" key="1">
    <citation type="submission" date="2020-04" db="EMBL/GenBank/DDBJ databases">
        <authorList>
            <person name="Alioto T."/>
            <person name="Alioto T."/>
            <person name="Gomez Garrido J."/>
        </authorList>
    </citation>
    <scope>NUCLEOTIDE SEQUENCE</scope>
    <source>
        <strain evidence="9">A484AB</strain>
    </source>
</reference>
<keyword evidence="4 8" id="KW-0808">Transferase</keyword>
<dbReference type="Pfam" id="PF13639">
    <property type="entry name" value="zf-RING_2"/>
    <property type="match status" value="1"/>
</dbReference>
<dbReference type="InterPro" id="IPR039396">
    <property type="entry name" value="Deltex_C"/>
</dbReference>
<keyword evidence="7 8" id="KW-0862">Zinc</keyword>
<keyword evidence="10" id="KW-1185">Reference proteome</keyword>
<comment type="similarity">
    <text evidence="3 8">Belongs to the Deltex family.</text>
</comment>
<dbReference type="Proteomes" id="UP001152795">
    <property type="component" value="Unassembled WGS sequence"/>
</dbReference>
<comment type="subcellular location">
    <subcellularLocation>
        <location evidence="8">Cytoplasm</location>
    </subcellularLocation>
</comment>
<dbReference type="GO" id="GO:0016874">
    <property type="term" value="F:ligase activity"/>
    <property type="evidence" value="ECO:0007669"/>
    <property type="project" value="UniProtKB-KW"/>
</dbReference>
<dbReference type="EMBL" id="CACRXK020010292">
    <property type="protein sequence ID" value="CAB4019085.1"/>
    <property type="molecule type" value="Genomic_DNA"/>
</dbReference>